<keyword evidence="2" id="KW-1185">Reference proteome</keyword>
<name>A0A8X6LPH2_TRICU</name>
<dbReference type="Proteomes" id="UP000887116">
    <property type="component" value="Unassembled WGS sequence"/>
</dbReference>
<dbReference type="AlphaFoldDB" id="A0A8X6LPH2"/>
<dbReference type="OrthoDB" id="6141723at2759"/>
<sequence>MINANIDVEDGLANVSHIELGDQNRVLRFLFPSGVGVKARGKVAGYANAKEITIEMVPINRRSAKFLSTKID</sequence>
<evidence type="ECO:0000313" key="2">
    <source>
        <dbReference type="Proteomes" id="UP000887116"/>
    </source>
</evidence>
<proteinExistence type="predicted"/>
<comment type="caution">
    <text evidence="1">The sequence shown here is derived from an EMBL/GenBank/DDBJ whole genome shotgun (WGS) entry which is preliminary data.</text>
</comment>
<protein>
    <submittedName>
        <fullName evidence="1">Uncharacterized protein</fullName>
    </submittedName>
</protein>
<accession>A0A8X6LPH2</accession>
<evidence type="ECO:0000313" key="1">
    <source>
        <dbReference type="EMBL" id="GFR17260.1"/>
    </source>
</evidence>
<gene>
    <name evidence="1" type="ORF">TNCT_318091</name>
</gene>
<reference evidence="1" key="1">
    <citation type="submission" date="2020-07" db="EMBL/GenBank/DDBJ databases">
        <title>Multicomponent nature underlies the extraordinary mechanical properties of spider dragline silk.</title>
        <authorList>
            <person name="Kono N."/>
            <person name="Nakamura H."/>
            <person name="Mori M."/>
            <person name="Yoshida Y."/>
            <person name="Ohtoshi R."/>
            <person name="Malay A.D."/>
            <person name="Moran D.A.P."/>
            <person name="Tomita M."/>
            <person name="Numata K."/>
            <person name="Arakawa K."/>
        </authorList>
    </citation>
    <scope>NUCLEOTIDE SEQUENCE</scope>
</reference>
<dbReference type="EMBL" id="BMAO01017631">
    <property type="protein sequence ID" value="GFR17260.1"/>
    <property type="molecule type" value="Genomic_DNA"/>
</dbReference>
<organism evidence="1 2">
    <name type="scientific">Trichonephila clavata</name>
    <name type="common">Joro spider</name>
    <name type="synonym">Nephila clavata</name>
    <dbReference type="NCBI Taxonomy" id="2740835"/>
    <lineage>
        <taxon>Eukaryota</taxon>
        <taxon>Metazoa</taxon>
        <taxon>Ecdysozoa</taxon>
        <taxon>Arthropoda</taxon>
        <taxon>Chelicerata</taxon>
        <taxon>Arachnida</taxon>
        <taxon>Araneae</taxon>
        <taxon>Araneomorphae</taxon>
        <taxon>Entelegynae</taxon>
        <taxon>Araneoidea</taxon>
        <taxon>Nephilidae</taxon>
        <taxon>Trichonephila</taxon>
    </lineage>
</organism>